<evidence type="ECO:0000313" key="3">
    <source>
        <dbReference type="Proteomes" id="UP000027178"/>
    </source>
</evidence>
<dbReference type="EMBL" id="JNBY01000038">
    <property type="protein sequence ID" value="KDN87348.1"/>
    <property type="molecule type" value="Genomic_DNA"/>
</dbReference>
<gene>
    <name evidence="2" type="ORF">KCH_08820</name>
</gene>
<sequence length="307" mass="33606">MLWPHADATADQLAELRDAERPLLVVLDYAETRSGQLAALVRAAADHPGSSPLKLLLLARTDGDWWRQARTESRLAEDYLAAARTRLLAPLEDDPARRSAHYRAALRALAAALPSINQAAPLGRSSERELTDEAYGNALTLHMTALADLLDSAGPDGQRPEEVEDRLLGHERRHWHRNAALRVPALSRATLETALAAAHLTTVADREEADRLWRLLPALADQPRDQRDRVTAWLAALYPPEPTAGRPWGALQPDRLAERHAGHELSANPALADRLLADPGPGWPRTCSPSTAGPPRTPRSATAWTRS</sequence>
<dbReference type="AlphaFoldDB" id="A0A066Z0N3"/>
<dbReference type="eggNOG" id="COG0470">
    <property type="taxonomic scope" value="Bacteria"/>
</dbReference>
<name>A0A066Z0N3_9ACTN</name>
<dbReference type="HOGENOM" id="CLU_905457_0_0_11"/>
<keyword evidence="3" id="KW-1185">Reference proteome</keyword>
<organism evidence="2 3">
    <name type="scientific">Kitasatospora cheerisanensis KCTC 2395</name>
    <dbReference type="NCBI Taxonomy" id="1348663"/>
    <lineage>
        <taxon>Bacteria</taxon>
        <taxon>Bacillati</taxon>
        <taxon>Actinomycetota</taxon>
        <taxon>Actinomycetes</taxon>
        <taxon>Kitasatosporales</taxon>
        <taxon>Streptomycetaceae</taxon>
        <taxon>Kitasatospora</taxon>
    </lineage>
</organism>
<accession>A0A066Z0N3</accession>
<dbReference type="OrthoDB" id="3218567at2"/>
<protein>
    <submittedName>
        <fullName evidence="2">Uncharacterized protein</fullName>
    </submittedName>
</protein>
<dbReference type="Proteomes" id="UP000027178">
    <property type="component" value="Unassembled WGS sequence"/>
</dbReference>
<comment type="caution">
    <text evidence="2">The sequence shown here is derived from an EMBL/GenBank/DDBJ whole genome shotgun (WGS) entry which is preliminary data.</text>
</comment>
<evidence type="ECO:0000256" key="1">
    <source>
        <dbReference type="SAM" id="MobiDB-lite"/>
    </source>
</evidence>
<reference evidence="2 3" key="1">
    <citation type="submission" date="2014-05" db="EMBL/GenBank/DDBJ databases">
        <title>Draft Genome Sequence of Kitasatospora cheerisanensis KCTC 2395.</title>
        <authorList>
            <person name="Nam D.H."/>
        </authorList>
    </citation>
    <scope>NUCLEOTIDE SEQUENCE [LARGE SCALE GENOMIC DNA]</scope>
    <source>
        <strain evidence="2 3">KCTC 2395</strain>
    </source>
</reference>
<dbReference type="PATRIC" id="fig|1348663.4.peg.838"/>
<proteinExistence type="predicted"/>
<feature type="region of interest" description="Disordered" evidence="1">
    <location>
        <begin position="259"/>
        <end position="307"/>
    </location>
</feature>
<evidence type="ECO:0000313" key="2">
    <source>
        <dbReference type="EMBL" id="KDN87348.1"/>
    </source>
</evidence>